<keyword evidence="10" id="KW-0449">Lipoprotein</keyword>
<dbReference type="Proteomes" id="UP001437256">
    <property type="component" value="Unassembled WGS sequence"/>
</dbReference>
<dbReference type="PANTHER" id="PTHR46471">
    <property type="entry name" value="CHITIN DEACETYLASE"/>
    <property type="match status" value="1"/>
</dbReference>
<keyword evidence="4" id="KW-0336">GPI-anchor</keyword>
<evidence type="ECO:0000256" key="5">
    <source>
        <dbReference type="ARBA" id="ARBA00022723"/>
    </source>
</evidence>
<evidence type="ECO:0000256" key="11">
    <source>
        <dbReference type="ARBA" id="ARBA00023316"/>
    </source>
</evidence>
<protein>
    <recommendedName>
        <fullName evidence="13">NodB homology domain-containing protein</fullName>
    </recommendedName>
</protein>
<evidence type="ECO:0000256" key="7">
    <source>
        <dbReference type="ARBA" id="ARBA00022801"/>
    </source>
</evidence>
<organism evidence="14 15">
    <name type="scientific">Marasmius tenuissimus</name>
    <dbReference type="NCBI Taxonomy" id="585030"/>
    <lineage>
        <taxon>Eukaryota</taxon>
        <taxon>Fungi</taxon>
        <taxon>Dikarya</taxon>
        <taxon>Basidiomycota</taxon>
        <taxon>Agaricomycotina</taxon>
        <taxon>Agaricomycetes</taxon>
        <taxon>Agaricomycetidae</taxon>
        <taxon>Agaricales</taxon>
        <taxon>Marasmiineae</taxon>
        <taxon>Marasmiaceae</taxon>
        <taxon>Marasmius</taxon>
    </lineage>
</organism>
<evidence type="ECO:0000256" key="9">
    <source>
        <dbReference type="ARBA" id="ARBA00023277"/>
    </source>
</evidence>
<evidence type="ECO:0000313" key="14">
    <source>
        <dbReference type="EMBL" id="KAL0066799.1"/>
    </source>
</evidence>
<feature type="domain" description="NodB homology" evidence="13">
    <location>
        <begin position="44"/>
        <end position="229"/>
    </location>
</feature>
<dbReference type="Gene3D" id="3.20.20.370">
    <property type="entry name" value="Glycoside hydrolase/deacetylase"/>
    <property type="match status" value="1"/>
</dbReference>
<keyword evidence="11" id="KW-0961">Cell wall biogenesis/degradation</keyword>
<dbReference type="PANTHER" id="PTHR46471:SF2">
    <property type="entry name" value="CHITIN DEACETYLASE-RELATED"/>
    <property type="match status" value="1"/>
</dbReference>
<comment type="subcellular location">
    <subcellularLocation>
        <location evidence="2">Cell membrane</location>
        <topology evidence="2">Lipid-anchor</topology>
        <topology evidence="2">GPI-anchor</topology>
    </subcellularLocation>
</comment>
<evidence type="ECO:0000256" key="10">
    <source>
        <dbReference type="ARBA" id="ARBA00023288"/>
    </source>
</evidence>
<keyword evidence="7" id="KW-0378">Hydrolase</keyword>
<comment type="caution">
    <text evidence="14">The sequence shown here is derived from an EMBL/GenBank/DDBJ whole genome shotgun (WGS) entry which is preliminary data.</text>
</comment>
<keyword evidence="9" id="KW-0119">Carbohydrate metabolism</keyword>
<accession>A0ABR3A083</accession>
<comment type="cofactor">
    <cofactor evidence="1">
        <name>Co(2+)</name>
        <dbReference type="ChEBI" id="CHEBI:48828"/>
    </cofactor>
</comment>
<evidence type="ECO:0000256" key="8">
    <source>
        <dbReference type="ARBA" id="ARBA00023136"/>
    </source>
</evidence>
<dbReference type="InterPro" id="IPR002509">
    <property type="entry name" value="NODB_dom"/>
</dbReference>
<gene>
    <name evidence="14" type="ORF">AAF712_006197</name>
</gene>
<evidence type="ECO:0000256" key="12">
    <source>
        <dbReference type="SAM" id="SignalP"/>
    </source>
</evidence>
<dbReference type="CDD" id="cd10951">
    <property type="entry name" value="CE4_ClCDA_like"/>
    <property type="match status" value="1"/>
</dbReference>
<keyword evidence="15" id="KW-1185">Reference proteome</keyword>
<sequence>MKAFGALQFALFSLSFITPALAAPRSLQSRQQLAQVVTQCTEPNTVALTFDDGPYDYILELAKTLEDAGGKGTFFFNGDNWNCIYNYQDQIKEVHARGHQLANHAWKHVDLTQQSWDQLHDLFWKVEQALQRIVGVTPAMARPPFGNYNDLVRQVAAARGQTIVNWDYDTQDAAAVMPSPDERVENYRKLIEQHPSTILALNHEVKKETVQIVMPKVVNMLKDAGYRMVTVAECLGMQPYQKTESPQTPDASWTC</sequence>
<evidence type="ECO:0000259" key="13">
    <source>
        <dbReference type="PROSITE" id="PS51677"/>
    </source>
</evidence>
<dbReference type="Pfam" id="PF01522">
    <property type="entry name" value="Polysacc_deac_1"/>
    <property type="match status" value="1"/>
</dbReference>
<evidence type="ECO:0000256" key="1">
    <source>
        <dbReference type="ARBA" id="ARBA00001941"/>
    </source>
</evidence>
<evidence type="ECO:0000256" key="3">
    <source>
        <dbReference type="ARBA" id="ARBA00022475"/>
    </source>
</evidence>
<keyword evidence="5" id="KW-0479">Metal-binding</keyword>
<evidence type="ECO:0000256" key="6">
    <source>
        <dbReference type="ARBA" id="ARBA00022729"/>
    </source>
</evidence>
<dbReference type="InterPro" id="IPR011330">
    <property type="entry name" value="Glyco_hydro/deAcase_b/a-brl"/>
</dbReference>
<dbReference type="EMBL" id="JBBXMP010000032">
    <property type="protein sequence ID" value="KAL0066799.1"/>
    <property type="molecule type" value="Genomic_DNA"/>
</dbReference>
<feature type="chain" id="PRO_5046734484" description="NodB homology domain-containing protein" evidence="12">
    <location>
        <begin position="23"/>
        <end position="255"/>
    </location>
</feature>
<keyword evidence="6 12" id="KW-0732">Signal</keyword>
<dbReference type="SUPFAM" id="SSF88713">
    <property type="entry name" value="Glycoside hydrolase/deacetylase"/>
    <property type="match status" value="1"/>
</dbReference>
<keyword evidence="8" id="KW-0472">Membrane</keyword>
<reference evidence="14 15" key="1">
    <citation type="submission" date="2024-05" db="EMBL/GenBank/DDBJ databases">
        <title>A draft genome resource for the thread blight pathogen Marasmius tenuissimus strain MS-2.</title>
        <authorList>
            <person name="Yulfo-Soto G.E."/>
            <person name="Baruah I.K."/>
            <person name="Amoako-Attah I."/>
            <person name="Bukari Y."/>
            <person name="Meinhardt L.W."/>
            <person name="Bailey B.A."/>
            <person name="Cohen S.P."/>
        </authorList>
    </citation>
    <scope>NUCLEOTIDE SEQUENCE [LARGE SCALE GENOMIC DNA]</scope>
    <source>
        <strain evidence="14 15">MS-2</strain>
    </source>
</reference>
<feature type="signal peptide" evidence="12">
    <location>
        <begin position="1"/>
        <end position="22"/>
    </location>
</feature>
<evidence type="ECO:0000313" key="15">
    <source>
        <dbReference type="Proteomes" id="UP001437256"/>
    </source>
</evidence>
<dbReference type="PROSITE" id="PS51677">
    <property type="entry name" value="NODB"/>
    <property type="match status" value="1"/>
</dbReference>
<keyword evidence="4" id="KW-0325">Glycoprotein</keyword>
<evidence type="ECO:0000256" key="4">
    <source>
        <dbReference type="ARBA" id="ARBA00022622"/>
    </source>
</evidence>
<proteinExistence type="predicted"/>
<evidence type="ECO:0000256" key="2">
    <source>
        <dbReference type="ARBA" id="ARBA00004609"/>
    </source>
</evidence>
<name>A0ABR3A083_9AGAR</name>
<keyword evidence="3" id="KW-1003">Cell membrane</keyword>